<feature type="domain" description="RNA polymerase sigma factor 70 region 4 type 2" evidence="7">
    <location>
        <begin position="134"/>
        <end position="180"/>
    </location>
</feature>
<keyword evidence="10" id="KW-1185">Reference proteome</keyword>
<comment type="caution">
    <text evidence="9">The sequence shown here is derived from an EMBL/GenBank/DDBJ whole genome shotgun (WGS) entry which is preliminary data.</text>
</comment>
<dbReference type="InterPro" id="IPR036388">
    <property type="entry name" value="WH-like_DNA-bd_sf"/>
</dbReference>
<feature type="domain" description="RNA polymerase sigma-70 region 2" evidence="6">
    <location>
        <begin position="31"/>
        <end position="99"/>
    </location>
</feature>
<evidence type="ECO:0000256" key="5">
    <source>
        <dbReference type="ARBA" id="ARBA00023163"/>
    </source>
</evidence>
<dbReference type="Gene3D" id="1.10.10.10">
    <property type="entry name" value="Winged helix-like DNA-binding domain superfamily/Winged helix DNA-binding domain"/>
    <property type="match status" value="1"/>
</dbReference>
<evidence type="ECO:0000256" key="4">
    <source>
        <dbReference type="ARBA" id="ARBA00023125"/>
    </source>
</evidence>
<dbReference type="InterPro" id="IPR027383">
    <property type="entry name" value="Znf_put"/>
</dbReference>
<sequence length="299" mass="30824">MTTLGSSWDLASDAEIITAVRAGDTAAFGVLYERHAPAARAVARQYSNSAADAEDAVSDAFSRVFGAIRSGGGPDVAFRAYLFTVLRRTAMQRIESVRRTQPTDDVATFEAAFGAGESTETPAMEDFERGVVSQAYRSLPERWQAVLWYTEVESMSPAEIAPVLGLTANGVAALAYRAREGLRQAYLQQHLAAPLDEACTIVNAKLGAYVRGGLAKRETALVESHLDECGRCRGLVLELGDVSHGMRAVVAPFVLGAVSWAVLHGVGFGGAVGAAAAGAAAGAGATGAAGSGAAGSGTG</sequence>
<dbReference type="GO" id="GO:0003677">
    <property type="term" value="F:DNA binding"/>
    <property type="evidence" value="ECO:0007669"/>
    <property type="project" value="UniProtKB-KW"/>
</dbReference>
<dbReference type="InterPro" id="IPR013249">
    <property type="entry name" value="RNA_pol_sigma70_r4_t2"/>
</dbReference>
<evidence type="ECO:0000313" key="10">
    <source>
        <dbReference type="Proteomes" id="UP000029839"/>
    </source>
</evidence>
<dbReference type="Pfam" id="PF13490">
    <property type="entry name" value="zf-HC2"/>
    <property type="match status" value="1"/>
</dbReference>
<dbReference type="InterPro" id="IPR014284">
    <property type="entry name" value="RNA_pol_sigma-70_dom"/>
</dbReference>
<name>A0A0A0BLJ0_9CELL</name>
<dbReference type="InterPro" id="IPR013324">
    <property type="entry name" value="RNA_pol_sigma_r3/r4-like"/>
</dbReference>
<dbReference type="InterPro" id="IPR013325">
    <property type="entry name" value="RNA_pol_sigma_r2"/>
</dbReference>
<dbReference type="GO" id="GO:0006352">
    <property type="term" value="P:DNA-templated transcription initiation"/>
    <property type="evidence" value="ECO:0007669"/>
    <property type="project" value="InterPro"/>
</dbReference>
<dbReference type="InterPro" id="IPR041916">
    <property type="entry name" value="Anti_sigma_zinc_sf"/>
</dbReference>
<keyword evidence="2" id="KW-0805">Transcription regulation</keyword>
<evidence type="ECO:0000256" key="2">
    <source>
        <dbReference type="ARBA" id="ARBA00023015"/>
    </source>
</evidence>
<keyword evidence="4" id="KW-0238">DNA-binding</keyword>
<evidence type="ECO:0000259" key="6">
    <source>
        <dbReference type="Pfam" id="PF04542"/>
    </source>
</evidence>
<dbReference type="Pfam" id="PF04542">
    <property type="entry name" value="Sigma70_r2"/>
    <property type="match status" value="1"/>
</dbReference>
<dbReference type="PANTHER" id="PTHR43133:SF8">
    <property type="entry name" value="RNA POLYMERASE SIGMA FACTOR HI_1459-RELATED"/>
    <property type="match status" value="1"/>
</dbReference>
<dbReference type="OrthoDB" id="4990598at2"/>
<dbReference type="Gene3D" id="1.10.10.1320">
    <property type="entry name" value="Anti-sigma factor, zinc-finger domain"/>
    <property type="match status" value="1"/>
</dbReference>
<comment type="similarity">
    <text evidence="1">Belongs to the sigma-70 factor family. ECF subfamily.</text>
</comment>
<reference evidence="9 10" key="1">
    <citation type="submission" date="2013-08" db="EMBL/GenBank/DDBJ databases">
        <title>Genome sequencing of Cellulomonas carbonis T26.</title>
        <authorList>
            <person name="Chen F."/>
            <person name="Li Y."/>
            <person name="Wang G."/>
        </authorList>
    </citation>
    <scope>NUCLEOTIDE SEQUENCE [LARGE SCALE GENOMIC DNA]</scope>
    <source>
        <strain evidence="9 10">T26</strain>
    </source>
</reference>
<feature type="non-terminal residue" evidence="9">
    <location>
        <position position="299"/>
    </location>
</feature>
<dbReference type="InterPro" id="IPR039425">
    <property type="entry name" value="RNA_pol_sigma-70-like"/>
</dbReference>
<keyword evidence="5" id="KW-0804">Transcription</keyword>
<evidence type="ECO:0008006" key="11">
    <source>
        <dbReference type="Google" id="ProtNLM"/>
    </source>
</evidence>
<dbReference type="AlphaFoldDB" id="A0A0A0BLJ0"/>
<dbReference type="InterPro" id="IPR007627">
    <property type="entry name" value="RNA_pol_sigma70_r2"/>
</dbReference>
<gene>
    <name evidence="9" type="ORF">N868_05795</name>
</gene>
<dbReference type="PANTHER" id="PTHR43133">
    <property type="entry name" value="RNA POLYMERASE ECF-TYPE SIGMA FACTO"/>
    <property type="match status" value="1"/>
</dbReference>
<evidence type="ECO:0000256" key="1">
    <source>
        <dbReference type="ARBA" id="ARBA00010641"/>
    </source>
</evidence>
<evidence type="ECO:0000256" key="3">
    <source>
        <dbReference type="ARBA" id="ARBA00023082"/>
    </source>
</evidence>
<keyword evidence="3" id="KW-0731">Sigma factor</keyword>
<organism evidence="9 10">
    <name type="scientific">Cellulomonas carbonis T26</name>
    <dbReference type="NCBI Taxonomy" id="947969"/>
    <lineage>
        <taxon>Bacteria</taxon>
        <taxon>Bacillati</taxon>
        <taxon>Actinomycetota</taxon>
        <taxon>Actinomycetes</taxon>
        <taxon>Micrococcales</taxon>
        <taxon>Cellulomonadaceae</taxon>
        <taxon>Cellulomonas</taxon>
    </lineage>
</organism>
<dbReference type="NCBIfam" id="TIGR02937">
    <property type="entry name" value="sigma70-ECF"/>
    <property type="match status" value="1"/>
</dbReference>
<accession>A0A0A0BLJ0</accession>
<dbReference type="SUPFAM" id="SSF88946">
    <property type="entry name" value="Sigma2 domain of RNA polymerase sigma factors"/>
    <property type="match status" value="1"/>
</dbReference>
<dbReference type="RefSeq" id="WP_152605796.1">
    <property type="nucleotide sequence ID" value="NZ_AXCY01000153.1"/>
</dbReference>
<dbReference type="GO" id="GO:0016987">
    <property type="term" value="F:sigma factor activity"/>
    <property type="evidence" value="ECO:0007669"/>
    <property type="project" value="UniProtKB-KW"/>
</dbReference>
<reference evidence="9 10" key="2">
    <citation type="journal article" date="2015" name="Stand. Genomic Sci.">
        <title>Draft genome sequence of Cellulomonas carbonis T26(T) and comparative analysis of six Cellulomonas genomes.</title>
        <authorList>
            <person name="Zhuang W."/>
            <person name="Zhang S."/>
            <person name="Xia X."/>
            <person name="Wang G."/>
        </authorList>
    </citation>
    <scope>NUCLEOTIDE SEQUENCE [LARGE SCALE GENOMIC DNA]</scope>
    <source>
        <strain evidence="9 10">T26</strain>
    </source>
</reference>
<evidence type="ECO:0000259" key="8">
    <source>
        <dbReference type="Pfam" id="PF13490"/>
    </source>
</evidence>
<evidence type="ECO:0000259" key="7">
    <source>
        <dbReference type="Pfam" id="PF08281"/>
    </source>
</evidence>
<proteinExistence type="inferred from homology"/>
<dbReference type="SUPFAM" id="SSF88659">
    <property type="entry name" value="Sigma3 and sigma4 domains of RNA polymerase sigma factors"/>
    <property type="match status" value="1"/>
</dbReference>
<dbReference type="Pfam" id="PF08281">
    <property type="entry name" value="Sigma70_r4_2"/>
    <property type="match status" value="1"/>
</dbReference>
<dbReference type="Gene3D" id="1.10.1740.10">
    <property type="match status" value="1"/>
</dbReference>
<feature type="domain" description="Putative zinc-finger" evidence="8">
    <location>
        <begin position="199"/>
        <end position="233"/>
    </location>
</feature>
<dbReference type="Proteomes" id="UP000029839">
    <property type="component" value="Unassembled WGS sequence"/>
</dbReference>
<protein>
    <recommendedName>
        <fullName evidence="11">Sigma-70 family RNA polymerase sigma factor</fullName>
    </recommendedName>
</protein>
<dbReference type="EMBL" id="AXCY01000153">
    <property type="protein sequence ID" value="KGM08816.1"/>
    <property type="molecule type" value="Genomic_DNA"/>
</dbReference>
<evidence type="ECO:0000313" key="9">
    <source>
        <dbReference type="EMBL" id="KGM08816.1"/>
    </source>
</evidence>